<dbReference type="EMBL" id="JACXZS010000010">
    <property type="protein sequence ID" value="MBD3942925.1"/>
    <property type="molecule type" value="Genomic_DNA"/>
</dbReference>
<dbReference type="SUPFAM" id="SSF56112">
    <property type="entry name" value="Protein kinase-like (PK-like)"/>
    <property type="match status" value="1"/>
</dbReference>
<protein>
    <submittedName>
        <fullName evidence="2">Aminoglycoside phosphotransferase family protein</fullName>
    </submittedName>
</protein>
<evidence type="ECO:0000313" key="3">
    <source>
        <dbReference type="Proteomes" id="UP000598426"/>
    </source>
</evidence>
<reference evidence="2 3" key="1">
    <citation type="submission" date="2020-09" db="EMBL/GenBank/DDBJ databases">
        <title>Isolation and identification of active actinomycetes.</title>
        <authorList>
            <person name="Li X."/>
        </authorList>
    </citation>
    <scope>NUCLEOTIDE SEQUENCE [LARGE SCALE GENOMIC DNA]</scope>
    <source>
        <strain evidence="2 3">NEAU-LLC</strain>
    </source>
</reference>
<dbReference type="InterPro" id="IPR011009">
    <property type="entry name" value="Kinase-like_dom_sf"/>
</dbReference>
<name>A0ABR8NQK4_9MICO</name>
<sequence length="302" mass="31703">MPDPQSALPAEVERWVRERAGAAHVVRVETEPLTGGAVSPAVRRIRVALDTGAGLELVLKTATPAEVAGLRHAQAARDARGVIPELVASGDDFVVLPYAAGEPLGERPLPNDAVTALAGMHAAFVGERPGGVPVVDADWWHALLVDWAVPHVLEHRGSHGPELIERAVRVLQHAAGHPGVGPLLARVPATLLHGDVHGGNVLVGPEGSRLIDWGSSRVGPAMLDLANTPDPDGSVTRLYARARARASAPLEAHEEELGRAWAAVQIPLQYLPWTIAHGPMPAAAEALDRAEAALSALPALDR</sequence>
<feature type="domain" description="Aminoglycoside phosphotransferase" evidence="1">
    <location>
        <begin position="47"/>
        <end position="230"/>
    </location>
</feature>
<proteinExistence type="predicted"/>
<dbReference type="Proteomes" id="UP000598426">
    <property type="component" value="Unassembled WGS sequence"/>
</dbReference>
<dbReference type="Pfam" id="PF01636">
    <property type="entry name" value="APH"/>
    <property type="match status" value="1"/>
</dbReference>
<keyword evidence="3" id="KW-1185">Reference proteome</keyword>
<dbReference type="Gene3D" id="3.90.1200.10">
    <property type="match status" value="1"/>
</dbReference>
<comment type="caution">
    <text evidence="2">The sequence shown here is derived from an EMBL/GenBank/DDBJ whole genome shotgun (WGS) entry which is preliminary data.</text>
</comment>
<gene>
    <name evidence="2" type="ORF">IF188_14610</name>
</gene>
<dbReference type="RefSeq" id="WP_191172543.1">
    <property type="nucleotide sequence ID" value="NZ_JACXZS010000010.1"/>
</dbReference>
<dbReference type="InterPro" id="IPR002575">
    <property type="entry name" value="Aminoglycoside_PTrfase"/>
</dbReference>
<accession>A0ABR8NQK4</accession>
<evidence type="ECO:0000313" key="2">
    <source>
        <dbReference type="EMBL" id="MBD3942925.1"/>
    </source>
</evidence>
<organism evidence="2 3">
    <name type="scientific">Microbacterium helvum</name>
    <dbReference type="NCBI Taxonomy" id="2773713"/>
    <lineage>
        <taxon>Bacteria</taxon>
        <taxon>Bacillati</taxon>
        <taxon>Actinomycetota</taxon>
        <taxon>Actinomycetes</taxon>
        <taxon>Micrococcales</taxon>
        <taxon>Microbacteriaceae</taxon>
        <taxon>Microbacterium</taxon>
    </lineage>
</organism>
<evidence type="ECO:0000259" key="1">
    <source>
        <dbReference type="Pfam" id="PF01636"/>
    </source>
</evidence>